<feature type="transmembrane region" description="Helical" evidence="1">
    <location>
        <begin position="112"/>
        <end position="131"/>
    </location>
</feature>
<feature type="transmembrane region" description="Helical" evidence="1">
    <location>
        <begin position="59"/>
        <end position="79"/>
    </location>
</feature>
<feature type="transmembrane region" description="Helical" evidence="1">
    <location>
        <begin position="242"/>
        <end position="263"/>
    </location>
</feature>
<evidence type="ECO:0000259" key="2">
    <source>
        <dbReference type="Pfam" id="PF00892"/>
    </source>
</evidence>
<keyword evidence="1" id="KW-0472">Membrane</keyword>
<feature type="transmembrane region" description="Helical" evidence="1">
    <location>
        <begin position="27"/>
        <end position="50"/>
    </location>
</feature>
<dbReference type="InterPro" id="IPR000620">
    <property type="entry name" value="EamA_dom"/>
</dbReference>
<sequence length="288" mass="31075">MWTALAFTAAIASATNGIIDKHLIKRVPYMMVALGGFAASLPFLIVVLMVSGIPRVDSLFWFGAVGTSLLNILATWLSFKALSLEDASFLAPIAAFNPVVTSIVSMFTLREFPSLFGAVGIVSIGIGALLLGRTKQKKFHTSFINLFSNKSVQYMLVCYLIWSVTPSLEKTAVLHTSNGSPVLLALVSTTLLSLGIVPFVYRRRKELLSSLQGNFGWFGVLGILTVVGEVAVFTAFTLTNVAYVTAVFKTSMVFTVLFAGVFLRERGLASRLLATAFMLVGVVLLSLE</sequence>
<accession>A0A0G1TXQ5</accession>
<keyword evidence="1" id="KW-0812">Transmembrane</keyword>
<feature type="domain" description="EamA" evidence="2">
    <location>
        <begin position="152"/>
        <end position="286"/>
    </location>
</feature>
<name>A0A0G1TXQ5_9BACT</name>
<dbReference type="Proteomes" id="UP000034739">
    <property type="component" value="Unassembled WGS sequence"/>
</dbReference>
<protein>
    <recommendedName>
        <fullName evidence="2">EamA domain-containing protein</fullName>
    </recommendedName>
</protein>
<evidence type="ECO:0000313" key="3">
    <source>
        <dbReference type="EMBL" id="KKU86617.1"/>
    </source>
</evidence>
<dbReference type="AlphaFoldDB" id="A0A0G1TXQ5"/>
<evidence type="ECO:0000256" key="1">
    <source>
        <dbReference type="SAM" id="Phobius"/>
    </source>
</evidence>
<feature type="transmembrane region" description="Helical" evidence="1">
    <location>
        <begin position="143"/>
        <end position="162"/>
    </location>
</feature>
<dbReference type="SUPFAM" id="SSF103481">
    <property type="entry name" value="Multidrug resistance efflux transporter EmrE"/>
    <property type="match status" value="2"/>
</dbReference>
<organism evidence="3 4">
    <name type="scientific">Candidatus Gottesmanbacteria bacterium GW2011_GWA2_47_9</name>
    <dbReference type="NCBI Taxonomy" id="1618445"/>
    <lineage>
        <taxon>Bacteria</taxon>
        <taxon>Candidatus Gottesmaniibacteriota</taxon>
    </lineage>
</organism>
<dbReference type="EMBL" id="LCOY01000051">
    <property type="protein sequence ID" value="KKU86617.1"/>
    <property type="molecule type" value="Genomic_DNA"/>
</dbReference>
<dbReference type="GO" id="GO:0016020">
    <property type="term" value="C:membrane"/>
    <property type="evidence" value="ECO:0007669"/>
    <property type="project" value="InterPro"/>
</dbReference>
<evidence type="ECO:0000313" key="4">
    <source>
        <dbReference type="Proteomes" id="UP000034739"/>
    </source>
</evidence>
<feature type="domain" description="EamA" evidence="2">
    <location>
        <begin position="2"/>
        <end position="131"/>
    </location>
</feature>
<comment type="caution">
    <text evidence="3">The sequence shown here is derived from an EMBL/GenBank/DDBJ whole genome shotgun (WGS) entry which is preliminary data.</text>
</comment>
<gene>
    <name evidence="3" type="ORF">UY16_C0051G0013</name>
</gene>
<keyword evidence="1" id="KW-1133">Transmembrane helix</keyword>
<dbReference type="Gene3D" id="1.10.3730.20">
    <property type="match status" value="1"/>
</dbReference>
<reference evidence="3 4" key="1">
    <citation type="journal article" date="2015" name="Nature">
        <title>rRNA introns, odd ribosomes, and small enigmatic genomes across a large radiation of phyla.</title>
        <authorList>
            <person name="Brown C.T."/>
            <person name="Hug L.A."/>
            <person name="Thomas B.C."/>
            <person name="Sharon I."/>
            <person name="Castelle C.J."/>
            <person name="Singh A."/>
            <person name="Wilkins M.J."/>
            <person name="Williams K.H."/>
            <person name="Banfield J.F."/>
        </authorList>
    </citation>
    <scope>NUCLEOTIDE SEQUENCE [LARGE SCALE GENOMIC DNA]</scope>
</reference>
<feature type="transmembrane region" description="Helical" evidence="1">
    <location>
        <begin position="213"/>
        <end position="236"/>
    </location>
</feature>
<feature type="transmembrane region" description="Helical" evidence="1">
    <location>
        <begin position="268"/>
        <end position="287"/>
    </location>
</feature>
<proteinExistence type="predicted"/>
<dbReference type="InterPro" id="IPR037185">
    <property type="entry name" value="EmrE-like"/>
</dbReference>
<dbReference type="Pfam" id="PF00892">
    <property type="entry name" value="EamA"/>
    <property type="match status" value="2"/>
</dbReference>
<feature type="transmembrane region" description="Helical" evidence="1">
    <location>
        <begin position="182"/>
        <end position="201"/>
    </location>
</feature>